<dbReference type="OrthoDB" id="2878653at2"/>
<dbReference type="EMBL" id="RXNT01000021">
    <property type="protein sequence ID" value="RTR26948.1"/>
    <property type="molecule type" value="Genomic_DNA"/>
</dbReference>
<protein>
    <recommendedName>
        <fullName evidence="1">Endospore appendages core domain-containing protein</fullName>
    </recommendedName>
</protein>
<proteinExistence type="predicted"/>
<evidence type="ECO:0000313" key="3">
    <source>
        <dbReference type="Proteomes" id="UP000271374"/>
    </source>
</evidence>
<dbReference type="AlphaFoldDB" id="A0A3S0I431"/>
<organism evidence="2 3">
    <name type="scientific">Bacillus yapensis</name>
    <dbReference type="NCBI Taxonomy" id="2492960"/>
    <lineage>
        <taxon>Bacteria</taxon>
        <taxon>Bacillati</taxon>
        <taxon>Bacillota</taxon>
        <taxon>Bacilli</taxon>
        <taxon>Bacillales</taxon>
        <taxon>Bacillaceae</taxon>
        <taxon>Bacillus</taxon>
    </lineage>
</organism>
<feature type="domain" description="Endospore appendages core" evidence="1">
    <location>
        <begin position="8"/>
        <end position="105"/>
    </location>
</feature>
<keyword evidence="3" id="KW-1185">Reference proteome</keyword>
<dbReference type="InterPro" id="IPR025055">
    <property type="entry name" value="Ena_core"/>
</dbReference>
<accession>A0A3S0I431</accession>
<evidence type="ECO:0000259" key="1">
    <source>
        <dbReference type="Pfam" id="PF13157"/>
    </source>
</evidence>
<gene>
    <name evidence="2" type="ORF">EKG37_20445</name>
</gene>
<comment type="caution">
    <text evidence="2">The sequence shown here is derived from an EMBL/GenBank/DDBJ whole genome shotgun (WGS) entry which is preliminary data.</text>
</comment>
<dbReference type="Proteomes" id="UP000271374">
    <property type="component" value="Unassembled WGS sequence"/>
</dbReference>
<dbReference type="RefSeq" id="WP_126410624.1">
    <property type="nucleotide sequence ID" value="NZ_RXNT01000021.1"/>
</dbReference>
<reference evidence="2 3" key="1">
    <citation type="submission" date="2018-12" db="EMBL/GenBank/DDBJ databases">
        <title>Bacillus yapensis draft genome sequence.</title>
        <authorList>
            <person name="Yu L."/>
            <person name="Xu X."/>
            <person name="Tang X."/>
        </authorList>
    </citation>
    <scope>NUCLEOTIDE SEQUENCE [LARGE SCALE GENOMIC DNA]</scope>
    <source>
        <strain evidence="2 3">XXST-01</strain>
    </source>
</reference>
<sequence length="110" mass="10989">MSCCDSSSCCPAPEIFQEDFCGNFSGALAAEEVWSAPAGAYIAGTFQLFNSSGSTGTVTAAGAALPAIALSAAPGNTDSQSVNNPTSFTITAAAGDSGTYCITLYKRVLA</sequence>
<name>A0A3S0I431_9BACI</name>
<dbReference type="Pfam" id="PF13157">
    <property type="entry name" value="Enas"/>
    <property type="match status" value="1"/>
</dbReference>
<evidence type="ECO:0000313" key="2">
    <source>
        <dbReference type="EMBL" id="RTR26948.1"/>
    </source>
</evidence>